<evidence type="ECO:0000313" key="1">
    <source>
        <dbReference type="EMBL" id="CAG8501089.1"/>
    </source>
</evidence>
<sequence length="337" mass="39368">CLEAVYWAVLRHTCLRPESQYAVFQDAFTIPTVVRPSRPAFRCLEAVYWAVLKHTSMLFSSMFESVVTEYLETKLNKNWSLFGILEFARSKSNPKLFVAAIDDFKDDLYKILKKYQDKCNVHVNAKNKASKILSNFDSSFSTAEVKQFIKNLEYHEEARINDQQENQIFIDQLRKTSSEKEKEREKTTRPLDAEEDDDHSYKRQCKDEGLPFWWRIIDLSDPEIATLIPEDELSELNAKFSTLLENWTTLEPKAERCLQSLEKLRTIGEILRPRGMYGAILELQKFIGNKKEQKASELDDLFGDEKEIDNHKEISPLTVDDHMNPDVAFIFDLIRFT</sequence>
<feature type="non-terminal residue" evidence="1">
    <location>
        <position position="1"/>
    </location>
</feature>
<accession>A0ACA9KYJ3</accession>
<evidence type="ECO:0000313" key="2">
    <source>
        <dbReference type="Proteomes" id="UP000789525"/>
    </source>
</evidence>
<reference evidence="1" key="1">
    <citation type="submission" date="2021-06" db="EMBL/GenBank/DDBJ databases">
        <authorList>
            <person name="Kallberg Y."/>
            <person name="Tangrot J."/>
            <person name="Rosling A."/>
        </authorList>
    </citation>
    <scope>NUCLEOTIDE SEQUENCE</scope>
    <source>
        <strain evidence="1">CL356</strain>
    </source>
</reference>
<protein>
    <submittedName>
        <fullName evidence="1">14814_t:CDS:1</fullName>
    </submittedName>
</protein>
<dbReference type="EMBL" id="CAJVPT010003856">
    <property type="protein sequence ID" value="CAG8501089.1"/>
    <property type="molecule type" value="Genomic_DNA"/>
</dbReference>
<proteinExistence type="predicted"/>
<gene>
    <name evidence="1" type="ORF">ACOLOM_LOCUS2801</name>
</gene>
<dbReference type="Proteomes" id="UP000789525">
    <property type="component" value="Unassembled WGS sequence"/>
</dbReference>
<keyword evidence="2" id="KW-1185">Reference proteome</keyword>
<organism evidence="1 2">
    <name type="scientific">Acaulospora colombiana</name>
    <dbReference type="NCBI Taxonomy" id="27376"/>
    <lineage>
        <taxon>Eukaryota</taxon>
        <taxon>Fungi</taxon>
        <taxon>Fungi incertae sedis</taxon>
        <taxon>Mucoromycota</taxon>
        <taxon>Glomeromycotina</taxon>
        <taxon>Glomeromycetes</taxon>
        <taxon>Diversisporales</taxon>
        <taxon>Acaulosporaceae</taxon>
        <taxon>Acaulospora</taxon>
    </lineage>
</organism>
<name>A0ACA9KYJ3_9GLOM</name>
<comment type="caution">
    <text evidence="1">The sequence shown here is derived from an EMBL/GenBank/DDBJ whole genome shotgun (WGS) entry which is preliminary data.</text>
</comment>